<organism evidence="1 2">
    <name type="scientific">Parageobacillus thermantarcticus</name>
    <dbReference type="NCBI Taxonomy" id="186116"/>
    <lineage>
        <taxon>Bacteria</taxon>
        <taxon>Bacillati</taxon>
        <taxon>Bacillota</taxon>
        <taxon>Bacilli</taxon>
        <taxon>Bacillales</taxon>
        <taxon>Anoxybacillaceae</taxon>
        <taxon>Parageobacillus</taxon>
    </lineage>
</organism>
<evidence type="ECO:0000313" key="1">
    <source>
        <dbReference type="EMBL" id="SFA47215.1"/>
    </source>
</evidence>
<dbReference type="GeneID" id="87620812"/>
<gene>
    <name evidence="1" type="ORF">SAMN05192569_101416</name>
</gene>
<keyword evidence="2" id="KW-1185">Reference proteome</keyword>
<dbReference type="Proteomes" id="UP000198650">
    <property type="component" value="Unassembled WGS sequence"/>
</dbReference>
<sequence length="162" mass="18901">MKLIEALEQLNNGKSLAEVATMAGINEKDLERKLANAAIEFDQEENEYKYKGIAPEESLSRDVKSRIVVLLVDKPFVKKKQENRTPINVEENFDLEYKMFKDYLKVDHSLLKEKKTFFLTEEMYNTIKNLSVEKSFKINALVNVLLERGLEYYKVDLKEKDG</sequence>
<protein>
    <submittedName>
        <fullName evidence="1">Uncharacterized protein</fullName>
    </submittedName>
</protein>
<dbReference type="AlphaFoldDB" id="A0A1I0T5Z1"/>
<evidence type="ECO:0000313" key="2">
    <source>
        <dbReference type="Proteomes" id="UP000198650"/>
    </source>
</evidence>
<dbReference type="RefSeq" id="WP_029761317.1">
    <property type="nucleotide sequence ID" value="NZ_FOJS01000014.1"/>
</dbReference>
<name>A0A1I0T5Z1_9BACL</name>
<dbReference type="EMBL" id="FOJS01000014">
    <property type="protein sequence ID" value="SFA47215.1"/>
    <property type="molecule type" value="Genomic_DNA"/>
</dbReference>
<reference evidence="2" key="1">
    <citation type="submission" date="2016-10" db="EMBL/GenBank/DDBJ databases">
        <authorList>
            <person name="Varghese N."/>
            <person name="Submissions S."/>
        </authorList>
    </citation>
    <scope>NUCLEOTIDE SEQUENCE [LARGE SCALE GENOMIC DNA]</scope>
    <source>
        <strain evidence="2">M1</strain>
    </source>
</reference>
<proteinExistence type="predicted"/>
<accession>A0A1I0T5Z1</accession>
<dbReference type="OrthoDB" id="9871931at2"/>